<accession>A0A1I8AC92</accession>
<dbReference type="Pfam" id="PF07525">
    <property type="entry name" value="SOCS_box"/>
    <property type="match status" value="1"/>
</dbReference>
<dbReference type="AlphaFoldDB" id="A0A1I8AC92"/>
<dbReference type="SUPFAM" id="SSF158235">
    <property type="entry name" value="SOCS box-like"/>
    <property type="match status" value="1"/>
</dbReference>
<organism evidence="3 4">
    <name type="scientific">Steinernema glaseri</name>
    <dbReference type="NCBI Taxonomy" id="37863"/>
    <lineage>
        <taxon>Eukaryota</taxon>
        <taxon>Metazoa</taxon>
        <taxon>Ecdysozoa</taxon>
        <taxon>Nematoda</taxon>
        <taxon>Chromadorea</taxon>
        <taxon>Rhabditida</taxon>
        <taxon>Tylenchina</taxon>
        <taxon>Panagrolaimomorpha</taxon>
        <taxon>Strongyloidoidea</taxon>
        <taxon>Steinernematidae</taxon>
        <taxon>Steinernema</taxon>
    </lineage>
</organism>
<dbReference type="InterPro" id="IPR036036">
    <property type="entry name" value="SOCS_box-like_dom_sf"/>
</dbReference>
<evidence type="ECO:0000313" key="4">
    <source>
        <dbReference type="WBParaSite" id="L893_g3965.t1"/>
    </source>
</evidence>
<evidence type="ECO:0000256" key="1">
    <source>
        <dbReference type="PROSITE-ProRule" id="PRU00023"/>
    </source>
</evidence>
<dbReference type="InterPro" id="IPR036770">
    <property type="entry name" value="Ankyrin_rpt-contain_sf"/>
</dbReference>
<keyword evidence="1" id="KW-0040">ANK repeat</keyword>
<dbReference type="SMART" id="SM00969">
    <property type="entry name" value="SOCS_box"/>
    <property type="match status" value="1"/>
</dbReference>
<dbReference type="Gene3D" id="1.25.40.20">
    <property type="entry name" value="Ankyrin repeat-containing domain"/>
    <property type="match status" value="1"/>
</dbReference>
<dbReference type="PROSITE" id="PS50088">
    <property type="entry name" value="ANK_REPEAT"/>
    <property type="match status" value="1"/>
</dbReference>
<evidence type="ECO:0000313" key="3">
    <source>
        <dbReference type="Proteomes" id="UP000095287"/>
    </source>
</evidence>
<dbReference type="Proteomes" id="UP000095287">
    <property type="component" value="Unplaced"/>
</dbReference>
<dbReference type="PROSITE" id="PS50225">
    <property type="entry name" value="SOCS"/>
    <property type="match status" value="1"/>
</dbReference>
<name>A0A1I8AC92_9BILA</name>
<dbReference type="SUPFAM" id="SSF48403">
    <property type="entry name" value="Ankyrin repeat"/>
    <property type="match status" value="1"/>
</dbReference>
<proteinExistence type="predicted"/>
<dbReference type="InterPro" id="IPR001496">
    <property type="entry name" value="SOCS_box"/>
</dbReference>
<dbReference type="CDD" id="cd03587">
    <property type="entry name" value="SOCS"/>
    <property type="match status" value="1"/>
</dbReference>
<dbReference type="WBParaSite" id="L893_g3965.t1">
    <property type="protein sequence ID" value="L893_g3965.t1"/>
    <property type="gene ID" value="L893_g3965"/>
</dbReference>
<sequence>MVAVLLEAGADVNAVHSLVGAPLHFACSTAPLENRVEIIELLLRYGADPNVAKTYDNGTTLKSPLVEYFRQRENADPRIVKLFFCHGVRIVMRSPASDPRGQLRNLIRLFVARPELFSLLVDLGEQFDRTAVERLPIPESIKVHLMQRTSNPGNLQQLARQRIRSLVAPLNPSAVDSLPLPRILKSYLLGLTLSH</sequence>
<dbReference type="GO" id="GO:0035556">
    <property type="term" value="P:intracellular signal transduction"/>
    <property type="evidence" value="ECO:0007669"/>
    <property type="project" value="InterPro"/>
</dbReference>
<feature type="domain" description="SOCS box" evidence="2">
    <location>
        <begin position="140"/>
        <end position="194"/>
    </location>
</feature>
<protein>
    <submittedName>
        <fullName evidence="4">SOCS box domain-containing protein</fullName>
    </submittedName>
</protein>
<reference evidence="4" key="1">
    <citation type="submission" date="2016-11" db="UniProtKB">
        <authorList>
            <consortium name="WormBaseParasite"/>
        </authorList>
    </citation>
    <scope>IDENTIFICATION</scope>
</reference>
<keyword evidence="3" id="KW-1185">Reference proteome</keyword>
<feature type="repeat" description="ANK" evidence="1">
    <location>
        <begin position="22"/>
        <end position="54"/>
    </location>
</feature>
<dbReference type="InterPro" id="IPR002110">
    <property type="entry name" value="Ankyrin_rpt"/>
</dbReference>
<dbReference type="Pfam" id="PF00023">
    <property type="entry name" value="Ank"/>
    <property type="match status" value="1"/>
</dbReference>
<evidence type="ECO:0000259" key="2">
    <source>
        <dbReference type="PROSITE" id="PS50225"/>
    </source>
</evidence>